<reference evidence="1 2" key="1">
    <citation type="submission" date="2009-08" db="EMBL/GenBank/DDBJ databases">
        <authorList>
            <person name="Shrivastava S."/>
            <person name="Brinkac L.B."/>
            <person name="Brown J.L."/>
            <person name="Bruce D.B."/>
            <person name="Detter C."/>
            <person name="Green L.D."/>
            <person name="Munk C.A."/>
            <person name="Rogers Y.C."/>
            <person name="Tapia R."/>
            <person name="Sims D.R."/>
            <person name="Smith L.A."/>
            <person name="Smith T.J."/>
            <person name="Sutton G."/>
            <person name="Brettin T."/>
        </authorList>
    </citation>
    <scope>NUCLEOTIDE SEQUENCE [LARGE SCALE GENOMIC DNA]</scope>
    <source>
        <strain evidence="2">E4 str. BoNT E BL5262</strain>
    </source>
</reference>
<proteinExistence type="predicted"/>
<keyword evidence="2" id="KW-1185">Reference proteome</keyword>
<gene>
    <name evidence="1" type="ORF">CLP_2904</name>
</gene>
<sequence length="144" mass="16674">MFPSQDNNITSTSNDIGQGVILSYDFEIGDFNMKDGKPIELTGLEALKVWIKKVLKTEKHKFKVYTNTDSQYEYGVTIRDYINNSNLPYNFKIAEIQREITESLMVNSSINSVTNFNFEREKRTLKITFTINTIYGVSDEEVIY</sequence>
<evidence type="ECO:0000313" key="2">
    <source>
        <dbReference type="Proteomes" id="UP000003081"/>
    </source>
</evidence>
<accession>C4II20</accession>
<dbReference type="AlphaFoldDB" id="C4II20"/>
<evidence type="ECO:0008006" key="3">
    <source>
        <dbReference type="Google" id="ProtNLM"/>
    </source>
</evidence>
<evidence type="ECO:0000313" key="1">
    <source>
        <dbReference type="EMBL" id="EEP54216.1"/>
    </source>
</evidence>
<dbReference type="InterPro" id="IPR020288">
    <property type="entry name" value="Sheath_initiator"/>
</dbReference>
<organism evidence="1 2">
    <name type="scientific">Clostridium butyricum E4 str. BoNT E BL5262</name>
    <dbReference type="NCBI Taxonomy" id="632245"/>
    <lineage>
        <taxon>Bacteria</taxon>
        <taxon>Bacillati</taxon>
        <taxon>Bacillota</taxon>
        <taxon>Clostridia</taxon>
        <taxon>Eubacteriales</taxon>
        <taxon>Clostridiaceae</taxon>
        <taxon>Clostridium</taxon>
    </lineage>
</organism>
<dbReference type="Pfam" id="PF10934">
    <property type="entry name" value="Sheath_initiator"/>
    <property type="match status" value="1"/>
</dbReference>
<name>C4II20_CLOBU</name>
<dbReference type="RefSeq" id="WP_003407373.1">
    <property type="nucleotide sequence ID" value="NZ_ACOM01000005.1"/>
</dbReference>
<dbReference type="eggNOG" id="COG3628">
    <property type="taxonomic scope" value="Bacteria"/>
</dbReference>
<comment type="caution">
    <text evidence="1">The sequence shown here is derived from an EMBL/GenBank/DDBJ whole genome shotgun (WGS) entry which is preliminary data.</text>
</comment>
<protein>
    <recommendedName>
        <fullName evidence="3">Phage protein</fullName>
    </recommendedName>
</protein>
<dbReference type="EMBL" id="ACOM01000005">
    <property type="protein sequence ID" value="EEP54216.1"/>
    <property type="molecule type" value="Genomic_DNA"/>
</dbReference>
<dbReference type="Proteomes" id="UP000003081">
    <property type="component" value="Unassembled WGS sequence"/>
</dbReference>
<dbReference type="HOGENOM" id="CLU_141574_2_0_9"/>